<dbReference type="InterPro" id="IPR004358">
    <property type="entry name" value="Sig_transdc_His_kin-like_C"/>
</dbReference>
<dbReference type="EC" id="2.7.13.3" evidence="3"/>
<comment type="caution">
    <text evidence="11">The sequence shown here is derived from an EMBL/GenBank/DDBJ whole genome shotgun (WGS) entry which is preliminary data.</text>
</comment>
<keyword evidence="5" id="KW-0808">Transferase</keyword>
<evidence type="ECO:0000256" key="6">
    <source>
        <dbReference type="ARBA" id="ARBA00022777"/>
    </source>
</evidence>
<keyword evidence="8" id="KW-0472">Membrane</keyword>
<dbReference type="InterPro" id="IPR050736">
    <property type="entry name" value="Sensor_HK_Regulatory"/>
</dbReference>
<feature type="domain" description="Histidine kinase" evidence="9">
    <location>
        <begin position="271"/>
        <end position="487"/>
    </location>
</feature>
<keyword evidence="8" id="KW-1133">Transmembrane helix</keyword>
<feature type="transmembrane region" description="Helical" evidence="8">
    <location>
        <begin position="27"/>
        <end position="49"/>
    </location>
</feature>
<feature type="domain" description="HAMP" evidence="10">
    <location>
        <begin position="211"/>
        <end position="263"/>
    </location>
</feature>
<evidence type="ECO:0000256" key="5">
    <source>
        <dbReference type="ARBA" id="ARBA00022679"/>
    </source>
</evidence>
<dbReference type="Pfam" id="PF00672">
    <property type="entry name" value="HAMP"/>
    <property type="match status" value="1"/>
</dbReference>
<evidence type="ECO:0000313" key="11">
    <source>
        <dbReference type="EMBL" id="GEL70334.1"/>
    </source>
</evidence>
<dbReference type="Gene3D" id="3.30.565.10">
    <property type="entry name" value="Histidine kinase-like ATPase, C-terminal domain"/>
    <property type="match status" value="1"/>
</dbReference>
<dbReference type="InterPro" id="IPR005467">
    <property type="entry name" value="His_kinase_dom"/>
</dbReference>
<sequence>MKVSSGLPRVPDGPRSARGGSMSLRSWLAATMGVLTLVTLAAAALLIVLTSVLDRSAATLGVAFGGIRVSEELEVGLLAHDRMVREGPVKVPRGPGGLSRFELEASLYRQMGELRRIASTEAERQRLDAVREDVDVYFSAQWDPVRAEQEAGPALDAALSGLEQVSSINVERARVARSEAERWNNMADSVGVVLCGLLLLGVLVVSVLLRRVALQPLRDISQSMRRFGAGRRRARAPEAGPTELRDMARTFNEMANSLAHQQEQQLAFLAGVAHELRNPLSALKLSTALSDRSRAQLTPERMDRTLSLVGRQVERLDRMVGDLLDATRIEAGRLELRPEVRDARELAREVVELYRSGDTGHGLRLSLPDVSVPVRADPARLEQVLHNLISNALKYSPAGSTVEVSVRREQDTAVLCVTDQGIGISEEEMRLLFAPFQRAGNARQRAPGVGLGLSVARRIVEGHGGSIDVTSQPGHGSVFCVRLAVATEAARHVEEDAGLTSPEDTLH</sequence>
<evidence type="ECO:0000313" key="12">
    <source>
        <dbReference type="Proteomes" id="UP000321224"/>
    </source>
</evidence>
<dbReference type="PANTHER" id="PTHR43711">
    <property type="entry name" value="TWO-COMPONENT HISTIDINE KINASE"/>
    <property type="match status" value="1"/>
</dbReference>
<dbReference type="InterPro" id="IPR003594">
    <property type="entry name" value="HATPase_dom"/>
</dbReference>
<dbReference type="CDD" id="cd00082">
    <property type="entry name" value="HisKA"/>
    <property type="match status" value="1"/>
</dbReference>
<keyword evidence="6" id="KW-0418">Kinase</keyword>
<evidence type="ECO:0000259" key="9">
    <source>
        <dbReference type="PROSITE" id="PS50109"/>
    </source>
</evidence>
<dbReference type="SMART" id="SM00304">
    <property type="entry name" value="HAMP"/>
    <property type="match status" value="1"/>
</dbReference>
<dbReference type="InterPro" id="IPR036097">
    <property type="entry name" value="HisK_dim/P_sf"/>
</dbReference>
<evidence type="ECO:0000256" key="7">
    <source>
        <dbReference type="ARBA" id="ARBA00023012"/>
    </source>
</evidence>
<dbReference type="FunFam" id="3.30.565.10:FF:000006">
    <property type="entry name" value="Sensor histidine kinase WalK"/>
    <property type="match status" value="1"/>
</dbReference>
<dbReference type="PRINTS" id="PR00344">
    <property type="entry name" value="BCTRLSENSOR"/>
</dbReference>
<dbReference type="Gene3D" id="1.10.287.130">
    <property type="match status" value="1"/>
</dbReference>
<dbReference type="GO" id="GO:0000155">
    <property type="term" value="F:phosphorelay sensor kinase activity"/>
    <property type="evidence" value="ECO:0007669"/>
    <property type="project" value="InterPro"/>
</dbReference>
<dbReference type="PROSITE" id="PS50109">
    <property type="entry name" value="HIS_KIN"/>
    <property type="match status" value="1"/>
</dbReference>
<dbReference type="GO" id="GO:0016020">
    <property type="term" value="C:membrane"/>
    <property type="evidence" value="ECO:0007669"/>
    <property type="project" value="UniProtKB-SubCell"/>
</dbReference>
<dbReference type="EMBL" id="BJVY01000009">
    <property type="protein sequence ID" value="GEL70334.1"/>
    <property type="molecule type" value="Genomic_DNA"/>
</dbReference>
<comment type="catalytic activity">
    <reaction evidence="1">
        <text>ATP + protein L-histidine = ADP + protein N-phospho-L-histidine.</text>
        <dbReference type="EC" id="2.7.13.3"/>
    </reaction>
</comment>
<name>A0A511HA73_9BACT</name>
<comment type="subcellular location">
    <subcellularLocation>
        <location evidence="2">Membrane</location>
    </subcellularLocation>
</comment>
<feature type="transmembrane region" description="Helical" evidence="8">
    <location>
        <begin position="190"/>
        <end position="209"/>
    </location>
</feature>
<gene>
    <name evidence="11" type="ORF">MVI01_21180</name>
</gene>
<dbReference type="Pfam" id="PF00512">
    <property type="entry name" value="HisKA"/>
    <property type="match status" value="1"/>
</dbReference>
<protein>
    <recommendedName>
        <fullName evidence="3">histidine kinase</fullName>
        <ecNumber evidence="3">2.7.13.3</ecNumber>
    </recommendedName>
</protein>
<reference evidence="11 12" key="1">
    <citation type="submission" date="2019-07" db="EMBL/GenBank/DDBJ databases">
        <title>Whole genome shotgun sequence of Myxococcus virescens NBRC 100334.</title>
        <authorList>
            <person name="Hosoyama A."/>
            <person name="Uohara A."/>
            <person name="Ohji S."/>
            <person name="Ichikawa N."/>
        </authorList>
    </citation>
    <scope>NUCLEOTIDE SEQUENCE [LARGE SCALE GENOMIC DNA]</scope>
    <source>
        <strain evidence="11 12">NBRC 100334</strain>
    </source>
</reference>
<dbReference type="Pfam" id="PF02518">
    <property type="entry name" value="HATPase_c"/>
    <property type="match status" value="1"/>
</dbReference>
<dbReference type="PROSITE" id="PS50885">
    <property type="entry name" value="HAMP"/>
    <property type="match status" value="1"/>
</dbReference>
<dbReference type="Gene3D" id="6.10.340.10">
    <property type="match status" value="1"/>
</dbReference>
<evidence type="ECO:0000256" key="3">
    <source>
        <dbReference type="ARBA" id="ARBA00012438"/>
    </source>
</evidence>
<evidence type="ECO:0000256" key="4">
    <source>
        <dbReference type="ARBA" id="ARBA00022553"/>
    </source>
</evidence>
<evidence type="ECO:0000256" key="1">
    <source>
        <dbReference type="ARBA" id="ARBA00000085"/>
    </source>
</evidence>
<dbReference type="SUPFAM" id="SSF158472">
    <property type="entry name" value="HAMP domain-like"/>
    <property type="match status" value="1"/>
</dbReference>
<dbReference type="InterPro" id="IPR036890">
    <property type="entry name" value="HATPase_C_sf"/>
</dbReference>
<proteinExistence type="predicted"/>
<evidence type="ECO:0000259" key="10">
    <source>
        <dbReference type="PROSITE" id="PS50885"/>
    </source>
</evidence>
<accession>A0A511HA73</accession>
<dbReference type="PANTHER" id="PTHR43711:SF1">
    <property type="entry name" value="HISTIDINE KINASE 1"/>
    <property type="match status" value="1"/>
</dbReference>
<keyword evidence="8" id="KW-0812">Transmembrane</keyword>
<dbReference type="SMART" id="SM00388">
    <property type="entry name" value="HisKA"/>
    <property type="match status" value="1"/>
</dbReference>
<dbReference type="CDD" id="cd00075">
    <property type="entry name" value="HATPase"/>
    <property type="match status" value="1"/>
</dbReference>
<keyword evidence="7" id="KW-0902">Two-component regulatory system</keyword>
<organism evidence="11 12">
    <name type="scientific">Myxococcus virescens</name>
    <dbReference type="NCBI Taxonomy" id="83456"/>
    <lineage>
        <taxon>Bacteria</taxon>
        <taxon>Pseudomonadati</taxon>
        <taxon>Myxococcota</taxon>
        <taxon>Myxococcia</taxon>
        <taxon>Myxococcales</taxon>
        <taxon>Cystobacterineae</taxon>
        <taxon>Myxococcaceae</taxon>
        <taxon>Myxococcus</taxon>
    </lineage>
</organism>
<evidence type="ECO:0000256" key="2">
    <source>
        <dbReference type="ARBA" id="ARBA00004370"/>
    </source>
</evidence>
<dbReference type="SUPFAM" id="SSF55874">
    <property type="entry name" value="ATPase domain of HSP90 chaperone/DNA topoisomerase II/histidine kinase"/>
    <property type="match status" value="1"/>
</dbReference>
<dbReference type="AlphaFoldDB" id="A0A511HA73"/>
<dbReference type="InterPro" id="IPR003660">
    <property type="entry name" value="HAMP_dom"/>
</dbReference>
<dbReference type="SMART" id="SM00387">
    <property type="entry name" value="HATPase_c"/>
    <property type="match status" value="1"/>
</dbReference>
<dbReference type="InterPro" id="IPR003661">
    <property type="entry name" value="HisK_dim/P_dom"/>
</dbReference>
<dbReference type="SUPFAM" id="SSF47384">
    <property type="entry name" value="Homodimeric domain of signal transducing histidine kinase"/>
    <property type="match status" value="1"/>
</dbReference>
<evidence type="ECO:0000256" key="8">
    <source>
        <dbReference type="SAM" id="Phobius"/>
    </source>
</evidence>
<dbReference type="Proteomes" id="UP000321224">
    <property type="component" value="Unassembled WGS sequence"/>
</dbReference>
<keyword evidence="4" id="KW-0597">Phosphoprotein</keyword>